<dbReference type="SUPFAM" id="SSF55874">
    <property type="entry name" value="ATPase domain of HSP90 chaperone/DNA topoisomerase II/histidine kinase"/>
    <property type="match status" value="1"/>
</dbReference>
<protein>
    <recommendedName>
        <fullName evidence="4">Protein NO VEIN C-terminal domain-containing protein</fullName>
    </recommendedName>
</protein>
<organism evidence="2 3">
    <name type="scientific">Massariosphaeria phaeospora</name>
    <dbReference type="NCBI Taxonomy" id="100035"/>
    <lineage>
        <taxon>Eukaryota</taxon>
        <taxon>Fungi</taxon>
        <taxon>Dikarya</taxon>
        <taxon>Ascomycota</taxon>
        <taxon>Pezizomycotina</taxon>
        <taxon>Dothideomycetes</taxon>
        <taxon>Pleosporomycetidae</taxon>
        <taxon>Pleosporales</taxon>
        <taxon>Pleosporales incertae sedis</taxon>
        <taxon>Massariosphaeria</taxon>
    </lineage>
</organism>
<sequence length="1672" mass="191458">MGDKTLSTIAKYKEVLERLGDGEPTSALEAKAVIESIRADKGHLDDETLQDLQSIRDRSRQNILRIIELKRETEAAYTKSISEQLYSSRYRFLYELVQNADDSLYSRAQQNKVVRFMRFRIAPSEMTIETNEDGFTRANVEAICATGKSSKKASVLDNHIGEKGFGFKSVFSVAENVHVQSGVWSFRFEHRRGDNGLGMVTPLEAKSETLPHGVTTKITLSFSQTTRVEYQKLLYAVAELPDTTIFFLHRLEKIIFHTTSQTYETKTIIRKLDMRPAGTVDITKTSTVRIGTEVTSESETGAYHVFTHIVNGMPYDERRKGRTTSKVELAFPIDVVTRQPKLSILGQYVFAYLPLQRLPRLNFIIQSDFITSASRESVIDCTWNDAIRDGVVKTFTQAVSTFACGTHPLRYAWLAYLPGQPIEHLWRSLYSDIIEQLRKMPVLQTWERRQWKCPHQLGRVTYEAKHNGEPLFGDLPEELYLAPEYDEQYQGTLTDLGVRVIKWGELVDRLEADIVRSDSRYRRNSPKGLWHWTCAIRLLELFDRNGLGGIKQRVRRLAIIPLTGGRRWTAVTTYQSSKIYFPTDGSVQIPEDLSLRLVDLNAASDPTRRKLFTKLGVEECPREMVLKQIEETHNRQSQPSIFGESKSRQLPGDALAWLSHFIYLFNFHPKYESIRLWLWVPTASGNLERTQSTLYFLSDKEYDAQELLPLSFATEPNDTISFIKHSLVTAGSPNDRPQNLSWVEFLQRATGARYHPSLVQKDSSGCKLSPVALAVLKHNPEKFVGLLKAHWSEYQPEIHHVSSQLSDCKVRCENGKLQSLRFCYLQTIDIQAQLQAWNLKSELSLLKLPNPILSRSDERDWQFLEDVGVRTTPVIEFYRLVLLEMFRKQTLKQEHLMEVYRCLARLASVQNQEELRRIFDEYKLIQVKARDGTRSVTLHECIWDGPDFLIKRYVVHPFYKSDTELSTLFRVFLGLRDYVVEDVLSSLNEHGNQNVEEVYKFLETTVRAAAEWKVVREAFQGKKLVRGDDGDWYTLDSCVWKTPFALSGYQDLSKTYPDLEKFFVERLKVKTASPSMLIRELKTLVMRHEPIIDEVRQRQVNIGLMLARGGTDSDVVAALDALKTIKFLPKKRKDGILELVGLDDDFAILDHERYGTALASYGVLLDFSLSESQIMDNFFQRLGLSRRYLSVAVQEVSAVGESFTESEMLGKEVRTKAYALFCCASKYKSVKALRGDRQVFDQLYQAEVYTTNDISTQLVLQLNNESLRVHSDRAYLHHEILEGQLRIYVPEDPRQRKACYRSQLPKLLASILSVSSEAIHAIALILSNPERDIDDVMLEQDIANVDWIDKLIIGGLYPTDEGPSTPQPQLDSHRDRSENEDSPESSTPSGWRSFRGAPASVASESIQSNRTLVEDDTETEFATPNIHNPPPHQYERLIEQVVRSAQRSRYRETRPHTSREGDIPSAPADDEQDVNALDHERTFGNRDGNQMGHDKRVGAAGELYVHELLAGLNLPNYTRENWRSTIRGEVQVHSRYSDMNNWVGRETTDIVYTDETGDLTQYLREHCTGGFPDGIATNRDHAAEPIEYFLEVKTTTGACNTRFYMSDSQHKRMQRLAVSVMNRPDRIYVILRVFNLASPDVDVKIFVDPLRLRGSVVDFEVGTWFGKTRDGV</sequence>
<evidence type="ECO:0000256" key="1">
    <source>
        <dbReference type="SAM" id="MobiDB-lite"/>
    </source>
</evidence>
<feature type="region of interest" description="Disordered" evidence="1">
    <location>
        <begin position="1358"/>
        <end position="1474"/>
    </location>
</feature>
<comment type="caution">
    <text evidence="2">The sequence shown here is derived from an EMBL/GenBank/DDBJ whole genome shotgun (WGS) entry which is preliminary data.</text>
</comment>
<evidence type="ECO:0000313" key="2">
    <source>
        <dbReference type="EMBL" id="KAF2875580.1"/>
    </source>
</evidence>
<dbReference type="Gene3D" id="3.30.565.10">
    <property type="entry name" value="Histidine kinase-like ATPase, C-terminal domain"/>
    <property type="match status" value="1"/>
</dbReference>
<proteinExistence type="predicted"/>
<gene>
    <name evidence="2" type="ORF">BDV95DRAFT_278391</name>
</gene>
<reference evidence="2 3" key="1">
    <citation type="submission" date="2020-01" db="EMBL/GenBank/DDBJ databases">
        <authorList>
            <consortium name="DOE Joint Genome Institute"/>
            <person name="Haridas S."/>
            <person name="Albert R."/>
            <person name="Binder M."/>
            <person name="Bloem J."/>
            <person name="Labutti K."/>
            <person name="Salamov A."/>
            <person name="Andreopoulos B."/>
            <person name="Baker S.E."/>
            <person name="Barry K."/>
            <person name="Bills G."/>
            <person name="Bluhm B.H."/>
            <person name="Cannon C."/>
            <person name="Castanera R."/>
            <person name="Culley D.E."/>
            <person name="Daum C."/>
            <person name="Ezra D."/>
            <person name="Gonzalez J.B."/>
            <person name="Henrissat B."/>
            <person name="Kuo A."/>
            <person name="Liang C."/>
            <person name="Lipzen A."/>
            <person name="Lutzoni F."/>
            <person name="Magnuson J."/>
            <person name="Mondo S."/>
            <person name="Nolan M."/>
            <person name="Ohm R."/>
            <person name="Pangilinan J."/>
            <person name="Park H.-J.H."/>
            <person name="Ramirez L."/>
            <person name="Alfaro M."/>
            <person name="Sun H."/>
            <person name="Tritt A."/>
            <person name="Yoshinaga Y."/>
            <person name="Zwiers L.-H.L."/>
            <person name="Turgeon B.G."/>
            <person name="Goodwin S.B."/>
            <person name="Spatafora J.W."/>
            <person name="Crous P.W."/>
            <person name="Grigoriev I.V."/>
        </authorList>
    </citation>
    <scope>NUCLEOTIDE SEQUENCE [LARGE SCALE GENOMIC DNA]</scope>
    <source>
        <strain evidence="2 3">CBS 611.86</strain>
    </source>
</reference>
<dbReference type="PANTHER" id="PTHR32387">
    <property type="entry name" value="WU:FJ29H11"/>
    <property type="match status" value="1"/>
</dbReference>
<dbReference type="InterPro" id="IPR036890">
    <property type="entry name" value="HATPase_C_sf"/>
</dbReference>
<name>A0A7C8MAN2_9PLEO</name>
<dbReference type="NCBIfam" id="NF047352">
    <property type="entry name" value="P_loop_sacsin"/>
    <property type="match status" value="1"/>
</dbReference>
<dbReference type="Proteomes" id="UP000481861">
    <property type="component" value="Unassembled WGS sequence"/>
</dbReference>
<dbReference type="PANTHER" id="PTHR32387:SF0">
    <property type="entry name" value="PROTEIN NO VEIN"/>
    <property type="match status" value="1"/>
</dbReference>
<evidence type="ECO:0008006" key="4">
    <source>
        <dbReference type="Google" id="ProtNLM"/>
    </source>
</evidence>
<feature type="compositionally biased region" description="Basic and acidic residues" evidence="1">
    <location>
        <begin position="1449"/>
        <end position="1462"/>
    </location>
</feature>
<feature type="compositionally biased region" description="Polar residues" evidence="1">
    <location>
        <begin position="1402"/>
        <end position="1411"/>
    </location>
</feature>
<dbReference type="InterPro" id="IPR052957">
    <property type="entry name" value="Auxin_embryo_med"/>
</dbReference>
<dbReference type="EMBL" id="JAADJZ010000004">
    <property type="protein sequence ID" value="KAF2875580.1"/>
    <property type="molecule type" value="Genomic_DNA"/>
</dbReference>
<keyword evidence="3" id="KW-1185">Reference proteome</keyword>
<accession>A0A7C8MAN2</accession>
<dbReference type="OrthoDB" id="1262810at2759"/>
<evidence type="ECO:0000313" key="3">
    <source>
        <dbReference type="Proteomes" id="UP000481861"/>
    </source>
</evidence>